<keyword evidence="3" id="KW-1185">Reference proteome</keyword>
<dbReference type="EMBL" id="FQYR01000008">
    <property type="protein sequence ID" value="SHK34257.1"/>
    <property type="molecule type" value="Genomic_DNA"/>
</dbReference>
<keyword evidence="1" id="KW-0732">Signal</keyword>
<dbReference type="AlphaFoldDB" id="A0A1M6RPK8"/>
<name>A0A1M6RPK8_9BACT</name>
<feature type="chain" id="PRO_5012093415" evidence="1">
    <location>
        <begin position="27"/>
        <end position="234"/>
    </location>
</feature>
<dbReference type="InParanoid" id="A0A1M6RPK8"/>
<proteinExistence type="predicted"/>
<organism evidence="2 3">
    <name type="scientific">Rubritalea squalenifaciens DSM 18772</name>
    <dbReference type="NCBI Taxonomy" id="1123071"/>
    <lineage>
        <taxon>Bacteria</taxon>
        <taxon>Pseudomonadati</taxon>
        <taxon>Verrucomicrobiota</taxon>
        <taxon>Verrucomicrobiia</taxon>
        <taxon>Verrucomicrobiales</taxon>
        <taxon>Rubritaleaceae</taxon>
        <taxon>Rubritalea</taxon>
    </lineage>
</organism>
<sequence length="234" mass="26587">MVQPRNMKRIALLLICLFASVGFLEAAQHVILTGGPALRKWENYRTERDRHDRWWANFVRASTLRMDEIRRAYGTEGTSFVWYVYRTGYDKRGREDGKPYTTWITEQAAKRNARLVWISSGNDFISKFNRLPARSVATFDFFGHSNKHCFLLDYSSQILGASAAWLHESQLRSLSGRPLAKGAICKSWGCHTAESMSKYWKSATGVPLIGAVGKTDYATLTHGKLPSVSGRWSQ</sequence>
<dbReference type="Proteomes" id="UP000184510">
    <property type="component" value="Unassembled WGS sequence"/>
</dbReference>
<gene>
    <name evidence="2" type="ORF">SAMN02745181_3651</name>
</gene>
<accession>A0A1M6RPK8</accession>
<dbReference type="STRING" id="1123071.SAMN02745181_3651"/>
<evidence type="ECO:0000313" key="2">
    <source>
        <dbReference type="EMBL" id="SHK34257.1"/>
    </source>
</evidence>
<evidence type="ECO:0000313" key="3">
    <source>
        <dbReference type="Proteomes" id="UP000184510"/>
    </source>
</evidence>
<protein>
    <submittedName>
        <fullName evidence="2">Uncharacterized protein</fullName>
    </submittedName>
</protein>
<feature type="signal peptide" evidence="1">
    <location>
        <begin position="1"/>
        <end position="26"/>
    </location>
</feature>
<reference evidence="2 3" key="1">
    <citation type="submission" date="2016-11" db="EMBL/GenBank/DDBJ databases">
        <authorList>
            <person name="Jaros S."/>
            <person name="Januszkiewicz K."/>
            <person name="Wedrychowicz H."/>
        </authorList>
    </citation>
    <scope>NUCLEOTIDE SEQUENCE [LARGE SCALE GENOMIC DNA]</scope>
    <source>
        <strain evidence="2 3">DSM 18772</strain>
    </source>
</reference>
<evidence type="ECO:0000256" key="1">
    <source>
        <dbReference type="SAM" id="SignalP"/>
    </source>
</evidence>